<feature type="chain" id="PRO_5014863143" evidence="1">
    <location>
        <begin position="24"/>
        <end position="74"/>
    </location>
</feature>
<evidence type="ECO:0000313" key="2">
    <source>
        <dbReference type="EMBL" id="MBW63261.1"/>
    </source>
</evidence>
<accession>A0A2M4CDM2</accession>
<reference evidence="2" key="1">
    <citation type="submission" date="2018-01" db="EMBL/GenBank/DDBJ databases">
        <title>An insight into the sialome of Amazonian anophelines.</title>
        <authorList>
            <person name="Ribeiro J.M."/>
            <person name="Scarpassa V."/>
            <person name="Calvo E."/>
        </authorList>
    </citation>
    <scope>NUCLEOTIDE SEQUENCE</scope>
    <source>
        <tissue evidence="2">Salivary glands</tissue>
    </source>
</reference>
<evidence type="ECO:0000256" key="1">
    <source>
        <dbReference type="SAM" id="SignalP"/>
    </source>
</evidence>
<dbReference type="EMBL" id="GGFJ01014120">
    <property type="protein sequence ID" value="MBW63261.1"/>
    <property type="molecule type" value="Transcribed_RNA"/>
</dbReference>
<name>A0A2M4CDM2_9DIPT</name>
<feature type="signal peptide" evidence="1">
    <location>
        <begin position="1"/>
        <end position="23"/>
    </location>
</feature>
<organism evidence="2">
    <name type="scientific">Anopheles marajoara</name>
    <dbReference type="NCBI Taxonomy" id="58244"/>
    <lineage>
        <taxon>Eukaryota</taxon>
        <taxon>Metazoa</taxon>
        <taxon>Ecdysozoa</taxon>
        <taxon>Arthropoda</taxon>
        <taxon>Hexapoda</taxon>
        <taxon>Insecta</taxon>
        <taxon>Pterygota</taxon>
        <taxon>Neoptera</taxon>
        <taxon>Endopterygota</taxon>
        <taxon>Diptera</taxon>
        <taxon>Nematocera</taxon>
        <taxon>Culicoidea</taxon>
        <taxon>Culicidae</taxon>
        <taxon>Anophelinae</taxon>
        <taxon>Anopheles</taxon>
    </lineage>
</organism>
<protein>
    <submittedName>
        <fullName evidence="2">Putative secreted protein</fullName>
    </submittedName>
</protein>
<dbReference type="AlphaFoldDB" id="A0A2M4CDM2"/>
<sequence length="74" mass="7847">MFAMTSLCLYLLRLSRDFAISSASSVSSLNDTTYACGTQRLTNGASIFGTNCNDIVGAPCPDWILWVGISSCGT</sequence>
<keyword evidence="1" id="KW-0732">Signal</keyword>
<proteinExistence type="predicted"/>